<reference evidence="1 2" key="1">
    <citation type="submission" date="2015-10" db="EMBL/GenBank/DDBJ databases">
        <title>Full genome of DAOMC 229536 Phialocephala scopiformis, a fungal endophyte of spruce producing the potent anti-insectan compound rugulosin.</title>
        <authorList>
            <consortium name="DOE Joint Genome Institute"/>
            <person name="Walker A.K."/>
            <person name="Frasz S.L."/>
            <person name="Seifert K.A."/>
            <person name="Miller J.D."/>
            <person name="Mondo S.J."/>
            <person name="Labutti K."/>
            <person name="Lipzen A."/>
            <person name="Dockter R."/>
            <person name="Kennedy M."/>
            <person name="Grigoriev I.V."/>
            <person name="Spatafora J.W."/>
        </authorList>
    </citation>
    <scope>NUCLEOTIDE SEQUENCE [LARGE SCALE GENOMIC DNA]</scope>
    <source>
        <strain evidence="1 2">CBS 120377</strain>
    </source>
</reference>
<protein>
    <submittedName>
        <fullName evidence="1">Uncharacterized protein</fullName>
    </submittedName>
</protein>
<dbReference type="RefSeq" id="XP_018061718.1">
    <property type="nucleotide sequence ID" value="XM_018213716.1"/>
</dbReference>
<keyword evidence="2" id="KW-1185">Reference proteome</keyword>
<gene>
    <name evidence="1" type="ORF">LY89DRAFT_677975</name>
</gene>
<organism evidence="1 2">
    <name type="scientific">Mollisia scopiformis</name>
    <name type="common">Conifer needle endophyte fungus</name>
    <name type="synonym">Phialocephala scopiformis</name>
    <dbReference type="NCBI Taxonomy" id="149040"/>
    <lineage>
        <taxon>Eukaryota</taxon>
        <taxon>Fungi</taxon>
        <taxon>Dikarya</taxon>
        <taxon>Ascomycota</taxon>
        <taxon>Pezizomycotina</taxon>
        <taxon>Leotiomycetes</taxon>
        <taxon>Helotiales</taxon>
        <taxon>Mollisiaceae</taxon>
        <taxon>Mollisia</taxon>
    </lineage>
</organism>
<dbReference type="KEGG" id="psco:LY89DRAFT_677975"/>
<accession>A0A132B540</accession>
<dbReference type="GeneID" id="28823442"/>
<dbReference type="InParanoid" id="A0A132B540"/>
<dbReference type="AlphaFoldDB" id="A0A132B540"/>
<name>A0A132B540_MOLSC</name>
<evidence type="ECO:0000313" key="2">
    <source>
        <dbReference type="Proteomes" id="UP000070700"/>
    </source>
</evidence>
<proteinExistence type="predicted"/>
<evidence type="ECO:0000313" key="1">
    <source>
        <dbReference type="EMBL" id="KUJ07363.1"/>
    </source>
</evidence>
<dbReference type="OrthoDB" id="3557543at2759"/>
<dbReference type="Proteomes" id="UP000070700">
    <property type="component" value="Unassembled WGS sequence"/>
</dbReference>
<sequence>MYDLPMPYQDLYPRCCSCNATTNDARRDEQHQNFQDPALCHHQSSQLYETTTTASSLRSKMKMSASADSSSKSWYDRLLARLRQEAPAVDQTLPLGHLPVETLTELIVTTFKSYETRSIAYAKECLHEGDEKAFVDFIKAHHRIIEQFQLQSPHYYRDMARTLNNHFIRKTQDETGTINSTIEEACVPRIPDCPLSGPPTPDTISS</sequence>
<dbReference type="EMBL" id="KQ947440">
    <property type="protein sequence ID" value="KUJ07363.1"/>
    <property type="molecule type" value="Genomic_DNA"/>
</dbReference>